<reference evidence="3" key="1">
    <citation type="submission" date="2019-10" db="EMBL/GenBank/DDBJ databases">
        <title>Conservation and host-specific expression of non-tandemly repeated heterogenous ribosome RNA gene in arbuscular mycorrhizal fungi.</title>
        <authorList>
            <person name="Maeda T."/>
            <person name="Kobayashi Y."/>
            <person name="Nakagawa T."/>
            <person name="Ezawa T."/>
            <person name="Yamaguchi K."/>
            <person name="Bino T."/>
            <person name="Nishimoto Y."/>
            <person name="Shigenobu S."/>
            <person name="Kawaguchi M."/>
        </authorList>
    </citation>
    <scope>NUCLEOTIDE SEQUENCE</scope>
    <source>
        <strain evidence="3">HR1</strain>
    </source>
</reference>
<protein>
    <submittedName>
        <fullName evidence="3">Uncharacterized protein</fullName>
    </submittedName>
</protein>
<organism evidence="3 4">
    <name type="scientific">Rhizophagus clarus</name>
    <dbReference type="NCBI Taxonomy" id="94130"/>
    <lineage>
        <taxon>Eukaryota</taxon>
        <taxon>Fungi</taxon>
        <taxon>Fungi incertae sedis</taxon>
        <taxon>Mucoromycota</taxon>
        <taxon>Glomeromycotina</taxon>
        <taxon>Glomeromycetes</taxon>
        <taxon>Glomerales</taxon>
        <taxon>Glomeraceae</taxon>
        <taxon>Rhizophagus</taxon>
    </lineage>
</organism>
<evidence type="ECO:0000256" key="2">
    <source>
        <dbReference type="SAM" id="Phobius"/>
    </source>
</evidence>
<evidence type="ECO:0000256" key="1">
    <source>
        <dbReference type="SAM" id="MobiDB-lite"/>
    </source>
</evidence>
<evidence type="ECO:0000313" key="4">
    <source>
        <dbReference type="Proteomes" id="UP000615446"/>
    </source>
</evidence>
<dbReference type="EMBL" id="BLAL01000053">
    <property type="protein sequence ID" value="GES81013.1"/>
    <property type="molecule type" value="Genomic_DNA"/>
</dbReference>
<keyword evidence="2" id="KW-0472">Membrane</keyword>
<keyword evidence="2" id="KW-1133">Transmembrane helix</keyword>
<sequence length="221" mass="23780">MVITLRDAICQQITNELRTDGNWNSDDTFYQYSGGNMTFTLTSMPCGASTLLIQLVSQNGLGGFRIRAFTNNDINVVRDVAINVTSVKSHQFRVQAKVDDFKDINCPNPSFSGVLCYPKYIDSPDCEREKDLAIDNCKNEKVIEIVVPIVAAIIGAAGGIAGVLLKQRHDSKKSDSSKSPNSSNPPSSSSSLNSSNPPNSSNPLNSSNPPNSSNSPNTPNP</sequence>
<comment type="caution">
    <text evidence="3">The sequence shown here is derived from an EMBL/GenBank/DDBJ whole genome shotgun (WGS) entry which is preliminary data.</text>
</comment>
<name>A0A8H3L818_9GLOM</name>
<proteinExistence type="predicted"/>
<dbReference type="OrthoDB" id="2372506at2759"/>
<feature type="compositionally biased region" description="Low complexity" evidence="1">
    <location>
        <begin position="177"/>
        <end position="221"/>
    </location>
</feature>
<evidence type="ECO:0000313" key="3">
    <source>
        <dbReference type="EMBL" id="GES81013.1"/>
    </source>
</evidence>
<accession>A0A8H3L818</accession>
<dbReference type="Proteomes" id="UP000615446">
    <property type="component" value="Unassembled WGS sequence"/>
</dbReference>
<gene>
    <name evidence="3" type="ORF">RCL2_000827300</name>
</gene>
<dbReference type="AlphaFoldDB" id="A0A8H3L818"/>
<feature type="transmembrane region" description="Helical" evidence="2">
    <location>
        <begin position="145"/>
        <end position="165"/>
    </location>
</feature>
<keyword evidence="2" id="KW-0812">Transmembrane</keyword>
<feature type="region of interest" description="Disordered" evidence="1">
    <location>
        <begin position="169"/>
        <end position="221"/>
    </location>
</feature>